<name>A0A9D2U3J6_9FIRM</name>
<dbReference type="EMBL" id="DWUV01000148">
    <property type="protein sequence ID" value="HJD34468.1"/>
    <property type="molecule type" value="Genomic_DNA"/>
</dbReference>
<accession>A0A9D2U3J6</accession>
<protein>
    <submittedName>
        <fullName evidence="1">Uncharacterized protein</fullName>
    </submittedName>
</protein>
<proteinExistence type="predicted"/>
<evidence type="ECO:0000313" key="2">
    <source>
        <dbReference type="Proteomes" id="UP000823897"/>
    </source>
</evidence>
<comment type="caution">
    <text evidence="1">The sequence shown here is derived from an EMBL/GenBank/DDBJ whole genome shotgun (WGS) entry which is preliminary data.</text>
</comment>
<reference evidence="1" key="2">
    <citation type="submission" date="2021-04" db="EMBL/GenBank/DDBJ databases">
        <authorList>
            <person name="Gilroy R."/>
        </authorList>
    </citation>
    <scope>NUCLEOTIDE SEQUENCE</scope>
    <source>
        <strain evidence="1">ChiGjej3B3-11674</strain>
    </source>
</reference>
<reference evidence="1" key="1">
    <citation type="journal article" date="2021" name="PeerJ">
        <title>Extensive microbial diversity within the chicken gut microbiome revealed by metagenomics and culture.</title>
        <authorList>
            <person name="Gilroy R."/>
            <person name="Ravi A."/>
            <person name="Getino M."/>
            <person name="Pursley I."/>
            <person name="Horton D.L."/>
            <person name="Alikhan N.F."/>
            <person name="Baker D."/>
            <person name="Gharbi K."/>
            <person name="Hall N."/>
            <person name="Watson M."/>
            <person name="Adriaenssens E.M."/>
            <person name="Foster-Nyarko E."/>
            <person name="Jarju S."/>
            <person name="Secka A."/>
            <person name="Antonio M."/>
            <person name="Oren A."/>
            <person name="Chaudhuri R.R."/>
            <person name="La Ragione R."/>
            <person name="Hildebrand F."/>
            <person name="Pallen M.J."/>
        </authorList>
    </citation>
    <scope>NUCLEOTIDE SEQUENCE</scope>
    <source>
        <strain evidence="1">ChiGjej3B3-11674</strain>
    </source>
</reference>
<gene>
    <name evidence="1" type="ORF">H9911_08025</name>
</gene>
<organism evidence="1 2">
    <name type="scientific">Candidatus Mediterraneibacter tabaqchaliae</name>
    <dbReference type="NCBI Taxonomy" id="2838689"/>
    <lineage>
        <taxon>Bacteria</taxon>
        <taxon>Bacillati</taxon>
        <taxon>Bacillota</taxon>
        <taxon>Clostridia</taxon>
        <taxon>Lachnospirales</taxon>
        <taxon>Lachnospiraceae</taxon>
        <taxon>Mediterraneibacter</taxon>
    </lineage>
</organism>
<dbReference type="Proteomes" id="UP000823897">
    <property type="component" value="Unassembled WGS sequence"/>
</dbReference>
<dbReference type="AlphaFoldDB" id="A0A9D2U3J6"/>
<sequence length="250" mass="27632">MKGNEIRIYVVNSGNGTAEAGTLRFSVGLALPAQDLPQAQSVPWTDVDANAAAAGKNRSVLQVERQSVNKGDGILVYAFCLSEWALEQLADGSRLALWADTDSGQSGNEISLGWLSMQNGEIIVDRGGLGDDGNKYTYYVYVDVPRGGDRDIPVKAVFNIQDRAAVDTVIIPSESCKMEYSMSYEVDGRELETERFSTVVKVPLYKPLAEYSVAEYMNENDIEHYIYRVTDMELSRKIEFDPGSLMDEAE</sequence>
<evidence type="ECO:0000313" key="1">
    <source>
        <dbReference type="EMBL" id="HJD34468.1"/>
    </source>
</evidence>